<dbReference type="PANTHER" id="PTHR34139">
    <property type="entry name" value="UPF0331 PROTEIN MJ0127"/>
    <property type="match status" value="1"/>
</dbReference>
<dbReference type="KEGG" id="ksc:CD178_03330"/>
<gene>
    <name evidence="7" type="ORF">CD178_03330</name>
</gene>
<evidence type="ECO:0000313" key="7">
    <source>
        <dbReference type="EMBL" id="AXY24074.1"/>
    </source>
</evidence>
<name>A0A347WGT1_9PROT</name>
<dbReference type="GO" id="GO:0004540">
    <property type="term" value="F:RNA nuclease activity"/>
    <property type="evidence" value="ECO:0007669"/>
    <property type="project" value="InterPro"/>
</dbReference>
<dbReference type="InterPro" id="IPR051813">
    <property type="entry name" value="HepT_RNase_toxin"/>
</dbReference>
<dbReference type="Gene3D" id="1.20.120.580">
    <property type="entry name" value="bsu32300-like"/>
    <property type="match status" value="1"/>
</dbReference>
<keyword evidence="4" id="KW-0547">Nucleotide-binding</keyword>
<organism evidence="7 8">
    <name type="scientific">Komagataeibacter saccharivorans</name>
    <dbReference type="NCBI Taxonomy" id="265959"/>
    <lineage>
        <taxon>Bacteria</taxon>
        <taxon>Pseudomonadati</taxon>
        <taxon>Pseudomonadota</taxon>
        <taxon>Alphaproteobacteria</taxon>
        <taxon>Acetobacterales</taxon>
        <taxon>Acetobacteraceae</taxon>
        <taxon>Komagataeibacter</taxon>
    </lineage>
</organism>
<proteinExistence type="inferred from homology"/>
<accession>A0A347WGT1</accession>
<keyword evidence="3" id="KW-0540">Nuclease</keyword>
<dbReference type="GO" id="GO:0016787">
    <property type="term" value="F:hydrolase activity"/>
    <property type="evidence" value="ECO:0007669"/>
    <property type="project" value="UniProtKB-KW"/>
</dbReference>
<evidence type="ECO:0000256" key="2">
    <source>
        <dbReference type="ARBA" id="ARBA00022649"/>
    </source>
</evidence>
<dbReference type="PANTHER" id="PTHR34139:SF1">
    <property type="entry name" value="RNASE MJ1380-RELATED"/>
    <property type="match status" value="1"/>
</dbReference>
<comment type="similarity">
    <text evidence="6">Belongs to the HepT RNase toxin family.</text>
</comment>
<geneLocation type="plasmid" evidence="7 8">
    <name>unnamed2</name>
</geneLocation>
<dbReference type="EMBL" id="CP023038">
    <property type="protein sequence ID" value="AXY24074.1"/>
    <property type="molecule type" value="Genomic_DNA"/>
</dbReference>
<evidence type="ECO:0000256" key="6">
    <source>
        <dbReference type="ARBA" id="ARBA00024207"/>
    </source>
</evidence>
<evidence type="ECO:0008006" key="9">
    <source>
        <dbReference type="Google" id="ProtNLM"/>
    </source>
</evidence>
<keyword evidence="7" id="KW-0614">Plasmid</keyword>
<protein>
    <recommendedName>
        <fullName evidence="9">DUF86 domain-containing protein</fullName>
    </recommendedName>
</protein>
<dbReference type="Proteomes" id="UP000264120">
    <property type="component" value="Plasmid unnamed2"/>
</dbReference>
<dbReference type="GO" id="GO:0110001">
    <property type="term" value="C:toxin-antitoxin complex"/>
    <property type="evidence" value="ECO:0007669"/>
    <property type="project" value="InterPro"/>
</dbReference>
<dbReference type="InterPro" id="IPR008201">
    <property type="entry name" value="HepT-like"/>
</dbReference>
<evidence type="ECO:0000313" key="8">
    <source>
        <dbReference type="Proteomes" id="UP000264120"/>
    </source>
</evidence>
<evidence type="ECO:0000256" key="5">
    <source>
        <dbReference type="ARBA" id="ARBA00022801"/>
    </source>
</evidence>
<dbReference type="Pfam" id="PF01934">
    <property type="entry name" value="HepT-like"/>
    <property type="match status" value="1"/>
</dbReference>
<evidence type="ECO:0000256" key="4">
    <source>
        <dbReference type="ARBA" id="ARBA00022741"/>
    </source>
</evidence>
<dbReference type="InterPro" id="IPR037038">
    <property type="entry name" value="HepT-like_sf"/>
</dbReference>
<reference evidence="7 8" key="1">
    <citation type="submission" date="2017-08" db="EMBL/GenBank/DDBJ databases">
        <title>Complete genome sequence of Gluconacetobacter saccharivorans CV1 isolated from Fermented Vinegar.</title>
        <authorList>
            <person name="Kim S.-Y."/>
        </authorList>
    </citation>
    <scope>NUCLEOTIDE SEQUENCE [LARGE SCALE GENOMIC DNA]</scope>
    <source>
        <strain evidence="7 8">CV1</strain>
        <plasmid evidence="7 8">unnamed2</plasmid>
    </source>
</reference>
<keyword evidence="1" id="KW-0597">Phosphoprotein</keyword>
<evidence type="ECO:0000256" key="1">
    <source>
        <dbReference type="ARBA" id="ARBA00022553"/>
    </source>
</evidence>
<keyword evidence="8" id="KW-1185">Reference proteome</keyword>
<sequence>MSRHFRLTDYLGHMHEAATDARSFVQGMAVEDFLKDRRTQQAVVMSLLILGEATTKVMAAYPDDVARYPHIPWRQMRGMRNRIAHGYFEINYGIVWRTVEEALPALIAQLEHLLQRSS</sequence>
<dbReference type="GO" id="GO:0000166">
    <property type="term" value="F:nucleotide binding"/>
    <property type="evidence" value="ECO:0007669"/>
    <property type="project" value="UniProtKB-KW"/>
</dbReference>
<keyword evidence="5" id="KW-0378">Hydrolase</keyword>
<dbReference type="AlphaFoldDB" id="A0A347WGT1"/>
<evidence type="ECO:0000256" key="3">
    <source>
        <dbReference type="ARBA" id="ARBA00022722"/>
    </source>
</evidence>
<keyword evidence="2" id="KW-1277">Toxin-antitoxin system</keyword>